<protein>
    <submittedName>
        <fullName evidence="2">9364_t:CDS:1</fullName>
    </submittedName>
</protein>
<name>A0A9N9GM87_9GLOM</name>
<evidence type="ECO:0000313" key="3">
    <source>
        <dbReference type="Proteomes" id="UP000789739"/>
    </source>
</evidence>
<keyword evidence="3" id="KW-1185">Reference proteome</keyword>
<organism evidence="2 3">
    <name type="scientific">Paraglomus brasilianum</name>
    <dbReference type="NCBI Taxonomy" id="144538"/>
    <lineage>
        <taxon>Eukaryota</taxon>
        <taxon>Fungi</taxon>
        <taxon>Fungi incertae sedis</taxon>
        <taxon>Mucoromycota</taxon>
        <taxon>Glomeromycotina</taxon>
        <taxon>Glomeromycetes</taxon>
        <taxon>Paraglomerales</taxon>
        <taxon>Paraglomeraceae</taxon>
        <taxon>Paraglomus</taxon>
    </lineage>
</organism>
<evidence type="ECO:0000313" key="2">
    <source>
        <dbReference type="EMBL" id="CAG8618868.1"/>
    </source>
</evidence>
<accession>A0A9N9GM87</accession>
<feature type="region of interest" description="Disordered" evidence="1">
    <location>
        <begin position="99"/>
        <end position="131"/>
    </location>
</feature>
<dbReference type="AlphaFoldDB" id="A0A9N9GM87"/>
<comment type="caution">
    <text evidence="2">The sequence shown here is derived from an EMBL/GenBank/DDBJ whole genome shotgun (WGS) entry which is preliminary data.</text>
</comment>
<dbReference type="Proteomes" id="UP000789739">
    <property type="component" value="Unassembled WGS sequence"/>
</dbReference>
<gene>
    <name evidence="2" type="ORF">PBRASI_LOCUS8587</name>
</gene>
<proteinExistence type="predicted"/>
<evidence type="ECO:0000256" key="1">
    <source>
        <dbReference type="SAM" id="MobiDB-lite"/>
    </source>
</evidence>
<reference evidence="2" key="1">
    <citation type="submission" date="2021-06" db="EMBL/GenBank/DDBJ databases">
        <authorList>
            <person name="Kallberg Y."/>
            <person name="Tangrot J."/>
            <person name="Rosling A."/>
        </authorList>
    </citation>
    <scope>NUCLEOTIDE SEQUENCE</scope>
    <source>
        <strain evidence="2">BR232B</strain>
    </source>
</reference>
<dbReference type="EMBL" id="CAJVPI010001570">
    <property type="protein sequence ID" value="CAG8618868.1"/>
    <property type="molecule type" value="Genomic_DNA"/>
</dbReference>
<sequence length="131" mass="14428">MVRLELLNALVKVFSSRQIHLPRKPISETSLPYPLASDVSVQDFNSFIESKDGIGYKIEYKNGTVYIVDMPTTEHGKVVFLLSKCFDVPNGGVPEFNSPLQISGQVNSSQPAEPENANSSTNSLWLGVELD</sequence>
<feature type="compositionally biased region" description="Polar residues" evidence="1">
    <location>
        <begin position="99"/>
        <end position="124"/>
    </location>
</feature>
<dbReference type="OrthoDB" id="2440803at2759"/>